<dbReference type="Gene3D" id="3.30.1490.20">
    <property type="entry name" value="ATP-grasp fold, A domain"/>
    <property type="match status" value="1"/>
</dbReference>
<accession>A0A0K0PDD7</accession>
<organism evidence="3">
    <name type="scientific">Candidatus Entotheonella serta</name>
    <dbReference type="NCBI Taxonomy" id="1652106"/>
    <lineage>
        <taxon>Bacteria</taxon>
        <taxon>Pseudomonadati</taxon>
        <taxon>Nitrospinota/Tectimicrobiota group</taxon>
        <taxon>Candidatus Tectimicrobiota</taxon>
        <taxon>Candidatus Entotheonellia</taxon>
        <taxon>Candidatus Entotheonellales</taxon>
        <taxon>Candidatus Entotheonellaceae</taxon>
        <taxon>Candidatus Entotheonella</taxon>
    </lineage>
</organism>
<dbReference type="InterPro" id="IPR013815">
    <property type="entry name" value="ATP_grasp_subdomain_1"/>
</dbReference>
<dbReference type="PANTHER" id="PTHR43615">
    <property type="entry name" value="PHOSPHOENOLPYRUVATE SYNTHASE-RELATED"/>
    <property type="match status" value="1"/>
</dbReference>
<dbReference type="Pfam" id="PF01326">
    <property type="entry name" value="PPDK_N"/>
    <property type="match status" value="1"/>
</dbReference>
<dbReference type="EC" id="2.7.9.2" evidence="3"/>
<protein>
    <submittedName>
        <fullName evidence="3">Phosphoenolpyruvate synthase</fullName>
        <ecNumber evidence="3">2.7.9.2</ecNumber>
    </submittedName>
</protein>
<dbReference type="PANTHER" id="PTHR43615:SF1">
    <property type="entry name" value="PPDK_N DOMAIN-CONTAINING PROTEIN"/>
    <property type="match status" value="1"/>
</dbReference>
<dbReference type="GO" id="GO:0008986">
    <property type="term" value="F:pyruvate, water dikinase activity"/>
    <property type="evidence" value="ECO:0007669"/>
    <property type="project" value="UniProtKB-EC"/>
</dbReference>
<sequence length="894" mass="100074">MSMDSSPEPTRDHQILCVAFPGVTPAPLAEVGGKAHSLMLLAQQGFQVPPGIVLTTAFFQPWFEQIQRTACWAKLLAAEPDEWSSLCRELKALSAGLTFGEAQQQALEGLREDLHALGDARFAVRSSSLEEDLPQASFAGGYETCLGVRSEDLEIAVRRCFASTLDERVLMYKRERGFDIRSPRLAVVVQQQIHSEVAGVGFSLNPLNNDYDEAVINANWGLGESVVAGRVSPDHFVLDKVGRQVVERKQGAKQLSIWVSEAGGTTEKQGYRSQEFSLNDAQLSELIDAICEIETFYQRPIDIEWSYANDQLYLLQARPITTYIPLAPRMMTQPGERRCLYADMALSSGLTINAHISPLGLDWMREGLVLLADMTFGKLDFDLRFEEAFCFCAGGRMYQNVSNVLWLTTPEQLAKMSAASDVLMAETQAYIDADRYRSQVKPPWAKVAMLKYLPRVMWRGRYFVGTLLWAILAPEHAWRSYQVKADGYKTELTGDLDYSLSLDAFRRQYTSTDNARLMLTFTMSVVWASVGAIAMVDVLVGKSAEGKALGDKLKRGFTGNIVVEMGITLFRLAKMLPPSDFDDLDQLVERINTRQMPAQFCHAWDAFMAKFGCRGPLEMDLASPRYADDPVLALKQMSLMPLDDERFDPELTHQRQVEEREQAFAALMARSGWLRRRLLRRVYHVIDLFAGIRDHPKYYMLLFYQGLRKRALSEGERLTREGRLDASEDIFDLTFDDIDSAVRDPALDLRAIRQQRTAFNQILSNQVHTFPAVIDSRGRILRPPARESKPGEYRGMAVSAGLAKGPVKVLQRPDEKPVDKGDILVVYTTDPGWTPLFVSAAAIVIEVGGALQHGAVVAREYGKPCVVGIDQLISQFEDGQQVEVDGTAGMVRLL</sequence>
<evidence type="ECO:0000313" key="3">
    <source>
        <dbReference type="EMBL" id="AKQ22702.1"/>
    </source>
</evidence>
<dbReference type="GO" id="GO:0005524">
    <property type="term" value="F:ATP binding"/>
    <property type="evidence" value="ECO:0007669"/>
    <property type="project" value="InterPro"/>
</dbReference>
<reference evidence="3" key="1">
    <citation type="submission" date="2015-05" db="EMBL/GenBank/DDBJ databases">
        <title>Metabolic and evolutionary origin of actin-binding polyketides from diverse organisms.</title>
        <authorList>
            <person name="Ueoka R."/>
            <person name="Uria A.R."/>
            <person name="Reiter S."/>
            <person name="Mori T."/>
            <person name="Karbaum P."/>
            <person name="Peters E.E."/>
            <person name="Helfrich E.J.N."/>
            <person name="Morinaka B.I."/>
            <person name="Gugger M."/>
            <person name="Takeyama H."/>
            <person name="Matsunaga S."/>
            <person name="Piel J."/>
        </authorList>
    </citation>
    <scope>NUCLEOTIDE SEQUENCE</scope>
</reference>
<dbReference type="EMBL" id="KR857273">
    <property type="protein sequence ID" value="AKQ22702.1"/>
    <property type="molecule type" value="Genomic_DNA"/>
</dbReference>
<dbReference type="SUPFAM" id="SSF52009">
    <property type="entry name" value="Phosphohistidine domain"/>
    <property type="match status" value="1"/>
</dbReference>
<dbReference type="Gene3D" id="3.30.470.20">
    <property type="entry name" value="ATP-grasp fold, B domain"/>
    <property type="match status" value="1"/>
</dbReference>
<dbReference type="InterPro" id="IPR002192">
    <property type="entry name" value="PPDK_AMP/ATP-bd"/>
</dbReference>
<feature type="domain" description="PEP-utilising enzyme mobile" evidence="1">
    <location>
        <begin position="819"/>
        <end position="889"/>
    </location>
</feature>
<dbReference type="Gene3D" id="3.50.30.10">
    <property type="entry name" value="Phosphohistidine domain"/>
    <property type="match status" value="1"/>
</dbReference>
<proteinExistence type="predicted"/>
<feature type="domain" description="Pyruvate phosphate dikinase AMP/ATP-binding" evidence="2">
    <location>
        <begin position="30"/>
        <end position="322"/>
    </location>
</feature>
<name>A0A0K0PDD7_9BACT</name>
<keyword evidence="3" id="KW-0670">Pyruvate</keyword>
<dbReference type="InterPro" id="IPR051549">
    <property type="entry name" value="PEP_Utilizing_Enz"/>
</dbReference>
<evidence type="ECO:0000259" key="2">
    <source>
        <dbReference type="Pfam" id="PF01326"/>
    </source>
</evidence>
<dbReference type="AlphaFoldDB" id="A0A0K0PDD7"/>
<dbReference type="Pfam" id="PF00391">
    <property type="entry name" value="PEP-utilizers"/>
    <property type="match status" value="1"/>
</dbReference>
<keyword evidence="3" id="KW-0808">Transferase</keyword>
<evidence type="ECO:0000259" key="1">
    <source>
        <dbReference type="Pfam" id="PF00391"/>
    </source>
</evidence>
<dbReference type="SUPFAM" id="SSF56059">
    <property type="entry name" value="Glutathione synthetase ATP-binding domain-like"/>
    <property type="match status" value="1"/>
</dbReference>
<dbReference type="InterPro" id="IPR036637">
    <property type="entry name" value="Phosphohistidine_dom_sf"/>
</dbReference>
<dbReference type="InterPro" id="IPR008279">
    <property type="entry name" value="PEP-util_enz_mobile_dom"/>
</dbReference>